<comment type="caution">
    <text evidence="2">The sequence shown here is derived from an EMBL/GenBank/DDBJ whole genome shotgun (WGS) entry which is preliminary data.</text>
</comment>
<dbReference type="Pfam" id="PF13847">
    <property type="entry name" value="Methyltransf_31"/>
    <property type="match status" value="1"/>
</dbReference>
<reference evidence="2 3" key="1">
    <citation type="journal article" date="2021" name="Int. J. Syst. Evol. Microbiol.">
        <title>Steroidobacter gossypii sp. nov., isolated from soil of cotton cropping field.</title>
        <authorList>
            <person name="Huang R."/>
            <person name="Yang S."/>
            <person name="Zhen C."/>
            <person name="Liu W."/>
        </authorList>
    </citation>
    <scope>NUCLEOTIDE SEQUENCE [LARGE SCALE GENOMIC DNA]</scope>
    <source>
        <strain evidence="2 3">S1-65</strain>
    </source>
</reference>
<evidence type="ECO:0000313" key="3">
    <source>
        <dbReference type="Proteomes" id="UP000661077"/>
    </source>
</evidence>
<proteinExistence type="predicted"/>
<dbReference type="RefSeq" id="WP_203165264.1">
    <property type="nucleotide sequence ID" value="NZ_JAEVLS010000001.1"/>
</dbReference>
<dbReference type="InterPro" id="IPR025714">
    <property type="entry name" value="Methyltranfer_dom"/>
</dbReference>
<evidence type="ECO:0000259" key="1">
    <source>
        <dbReference type="Pfam" id="PF13847"/>
    </source>
</evidence>
<feature type="domain" description="Methyltransferase" evidence="1">
    <location>
        <begin position="20"/>
        <end position="137"/>
    </location>
</feature>
<keyword evidence="2" id="KW-0808">Transferase</keyword>
<sequence>MSNTVDEMTERMLDDAGIGPGMRVLDIGCGPGMTTFMLARRVGSAGHVFGVDRDAQMLQVARQKARDTGVTNVTFIQGGFDVRFPERGALDAVVGRRVLMYQSDAAQAISQLTDAVRSGGVIAFHEHDMVEISDGRTALPLHDQVRSWLREMLRHEGANLNMGFQLHSALSAAGLAVERVRAEANVLTPTASYPVGSIIRAVLPRLLQHGIVTEAAADVETLDERLAAERTAANATCLWEMVFCAWGRKA</sequence>
<dbReference type="PANTHER" id="PTHR43861">
    <property type="entry name" value="TRANS-ACONITATE 2-METHYLTRANSFERASE-RELATED"/>
    <property type="match status" value="1"/>
</dbReference>
<gene>
    <name evidence="2" type="ORF">JM946_00930</name>
</gene>
<name>A0ABS1WQN9_9GAMM</name>
<keyword evidence="3" id="KW-1185">Reference proteome</keyword>
<organism evidence="2 3">
    <name type="scientific">Steroidobacter gossypii</name>
    <dbReference type="NCBI Taxonomy" id="2805490"/>
    <lineage>
        <taxon>Bacteria</taxon>
        <taxon>Pseudomonadati</taxon>
        <taxon>Pseudomonadota</taxon>
        <taxon>Gammaproteobacteria</taxon>
        <taxon>Steroidobacterales</taxon>
        <taxon>Steroidobacteraceae</taxon>
        <taxon>Steroidobacter</taxon>
    </lineage>
</organism>
<dbReference type="GO" id="GO:0032259">
    <property type="term" value="P:methylation"/>
    <property type="evidence" value="ECO:0007669"/>
    <property type="project" value="UniProtKB-KW"/>
</dbReference>
<dbReference type="EMBL" id="JAEVLS010000001">
    <property type="protein sequence ID" value="MBM0103281.1"/>
    <property type="molecule type" value="Genomic_DNA"/>
</dbReference>
<dbReference type="Gene3D" id="3.40.50.150">
    <property type="entry name" value="Vaccinia Virus protein VP39"/>
    <property type="match status" value="1"/>
</dbReference>
<protein>
    <submittedName>
        <fullName evidence="2">Methyltransferase domain-containing protein</fullName>
    </submittedName>
</protein>
<dbReference type="PANTHER" id="PTHR43861:SF1">
    <property type="entry name" value="TRANS-ACONITATE 2-METHYLTRANSFERASE"/>
    <property type="match status" value="1"/>
</dbReference>
<dbReference type="Proteomes" id="UP000661077">
    <property type="component" value="Unassembled WGS sequence"/>
</dbReference>
<keyword evidence="2" id="KW-0489">Methyltransferase</keyword>
<dbReference type="GO" id="GO:0008168">
    <property type="term" value="F:methyltransferase activity"/>
    <property type="evidence" value="ECO:0007669"/>
    <property type="project" value="UniProtKB-KW"/>
</dbReference>
<dbReference type="CDD" id="cd02440">
    <property type="entry name" value="AdoMet_MTases"/>
    <property type="match status" value="1"/>
</dbReference>
<evidence type="ECO:0000313" key="2">
    <source>
        <dbReference type="EMBL" id="MBM0103281.1"/>
    </source>
</evidence>
<dbReference type="SUPFAM" id="SSF53335">
    <property type="entry name" value="S-adenosyl-L-methionine-dependent methyltransferases"/>
    <property type="match status" value="1"/>
</dbReference>
<dbReference type="InterPro" id="IPR029063">
    <property type="entry name" value="SAM-dependent_MTases_sf"/>
</dbReference>
<accession>A0ABS1WQN9</accession>